<accession>K4KF24</accession>
<dbReference type="KEGG" id="saga:M5M_01645"/>
<proteinExistence type="predicted"/>
<keyword evidence="3" id="KW-1185">Reference proteome</keyword>
<dbReference type="Proteomes" id="UP000000466">
    <property type="component" value="Chromosome"/>
</dbReference>
<name>K4KF24_SIMAS</name>
<evidence type="ECO:0000313" key="3">
    <source>
        <dbReference type="Proteomes" id="UP000000466"/>
    </source>
</evidence>
<dbReference type="AlphaFoldDB" id="K4KF24"/>
<evidence type="ECO:0000313" key="2">
    <source>
        <dbReference type="EMBL" id="AFU97556.1"/>
    </source>
</evidence>
<feature type="chain" id="PRO_5003878281" description="DUF4892 domain-containing protein" evidence="1">
    <location>
        <begin position="28"/>
        <end position="297"/>
    </location>
</feature>
<protein>
    <recommendedName>
        <fullName evidence="4">DUF4892 domain-containing protein</fullName>
    </recommendedName>
</protein>
<dbReference type="RefSeq" id="WP_015045729.1">
    <property type="nucleotide sequence ID" value="NC_018868.3"/>
</dbReference>
<evidence type="ECO:0008006" key="4">
    <source>
        <dbReference type="Google" id="ProtNLM"/>
    </source>
</evidence>
<dbReference type="STRING" id="1117647.M5M_01645"/>
<dbReference type="InterPro" id="IPR032608">
    <property type="entry name" value="DUF4892"/>
</dbReference>
<organism evidence="2 3">
    <name type="scientific">Simiduia agarivorans (strain DSM 21679 / JCM 13881 / BCRC 17597 / SA1)</name>
    <dbReference type="NCBI Taxonomy" id="1117647"/>
    <lineage>
        <taxon>Bacteria</taxon>
        <taxon>Pseudomonadati</taxon>
        <taxon>Pseudomonadota</taxon>
        <taxon>Gammaproteobacteria</taxon>
        <taxon>Cellvibrionales</taxon>
        <taxon>Cellvibrionaceae</taxon>
        <taxon>Simiduia</taxon>
    </lineage>
</organism>
<dbReference type="HOGENOM" id="CLU_080669_0_0_6"/>
<dbReference type="eggNOG" id="COG2885">
    <property type="taxonomic scope" value="Bacteria"/>
</dbReference>
<feature type="signal peptide" evidence="1">
    <location>
        <begin position="1"/>
        <end position="27"/>
    </location>
</feature>
<dbReference type="OrthoDB" id="5741786at2"/>
<dbReference type="Pfam" id="PF16234">
    <property type="entry name" value="DUF4892"/>
    <property type="match status" value="1"/>
</dbReference>
<gene>
    <name evidence="2" type="ordered locus">M5M_01645</name>
</gene>
<evidence type="ECO:0000256" key="1">
    <source>
        <dbReference type="SAM" id="SignalP"/>
    </source>
</evidence>
<reference evidence="2 3" key="1">
    <citation type="journal article" date="2013" name="Genome Announc.">
        <title>Complete genome sequence of Simiduia agarivorans SA1(T), a marine bacterium able to degrade a variety of polysaccharides.</title>
        <authorList>
            <person name="Lin S.Y."/>
            <person name="Shieh W.Y."/>
            <person name="Chen J.S."/>
            <person name="Tang S.L."/>
        </authorList>
    </citation>
    <scope>NUCLEOTIDE SEQUENCE [LARGE SCALE GENOMIC DNA]</scope>
    <source>
        <strain evidence="3">DSM 21679 / JCM 13881 / BCRC 17597 / SA1</strain>
    </source>
</reference>
<dbReference type="EMBL" id="CP003746">
    <property type="protein sequence ID" value="AFU97556.1"/>
    <property type="molecule type" value="Genomic_DNA"/>
</dbReference>
<keyword evidence="1" id="KW-0732">Signal</keyword>
<sequence length="297" mass="32767">MLNGNARFWRVSWLGLLAAGMSMAVQAALDLPVPDNVRVVYQTQVEAPDYVLVLGTYRRINNEWRIQNQSRVTGILLSKTLEFPRNSSERSAYVQLRDAIPAERRRELFSCQGLLCGSSNAWANTHFKKATLYGIDANQSYGVYETISESGQQIFTVIYTTQRGNGSVFAQVDRLQSLAQTSQALVTPAASIANSLAETGAFNVPLRSKDDHWVLGADQARELVEFINDQPTRTLVLVGHWDEPGEASVVRSSALAERILADLKTRGLKREVLVLGVGNRAPAGREVAPARVVLVRN</sequence>